<dbReference type="KEGG" id="pcm:AY601_3333"/>
<organism evidence="2 3">
    <name type="scientific">Pedobacter cryoconitis</name>
    <dbReference type="NCBI Taxonomy" id="188932"/>
    <lineage>
        <taxon>Bacteria</taxon>
        <taxon>Pseudomonadati</taxon>
        <taxon>Bacteroidota</taxon>
        <taxon>Sphingobacteriia</taxon>
        <taxon>Sphingobacteriales</taxon>
        <taxon>Sphingobacteriaceae</taxon>
        <taxon>Pedobacter</taxon>
    </lineage>
</organism>
<dbReference type="EMBL" id="CP014504">
    <property type="protein sequence ID" value="AMQ00201.1"/>
    <property type="molecule type" value="Genomic_DNA"/>
</dbReference>
<dbReference type="Gene3D" id="3.40.1580.10">
    <property type="entry name" value="SMI1/KNR4-like"/>
    <property type="match status" value="1"/>
</dbReference>
<dbReference type="OrthoDB" id="1151201at2"/>
<gene>
    <name evidence="2" type="ORF">AY601_3333</name>
</gene>
<dbReference type="PATRIC" id="fig|188932.3.peg.3468"/>
<reference evidence="2 3" key="1">
    <citation type="submission" date="2016-03" db="EMBL/GenBank/DDBJ databases">
        <title>Complete genome sequence of Pedobacter cryoconitis PAMC 27485.</title>
        <authorList>
            <person name="Lee J."/>
            <person name="Kim O.-S."/>
        </authorList>
    </citation>
    <scope>NUCLEOTIDE SEQUENCE [LARGE SCALE GENOMIC DNA]</scope>
    <source>
        <strain evidence="2 3">PAMC 27485</strain>
    </source>
</reference>
<dbReference type="SUPFAM" id="SSF160631">
    <property type="entry name" value="SMI1/KNR4-like"/>
    <property type="match status" value="1"/>
</dbReference>
<dbReference type="RefSeq" id="WP_068403015.1">
    <property type="nucleotide sequence ID" value="NZ_CP014504.1"/>
</dbReference>
<keyword evidence="3" id="KW-1185">Reference proteome</keyword>
<sequence length="209" mass="24087">MLQINKKEDIIIPFDKIGDDDWKIKTSQIIEALATNWNDELKDPISTAEISALETRLGTMLPEGLNLFYQTFGLANIGEELQDFDTIGWLKDTGAADPEYGLDFTPEENELLPYLVTFSDCLGNGNMFCFHSQTKEIYFFDHDEAPNIIKMFNTVDAYIKGCLIFAQADLFGENIAQEDVDKWNEEIIEELIGKDKLRKWRYFSGWEKE</sequence>
<evidence type="ECO:0000259" key="1">
    <source>
        <dbReference type="SMART" id="SM00860"/>
    </source>
</evidence>
<dbReference type="AlphaFoldDB" id="A0A127VG87"/>
<name>A0A127VG87_9SPHI</name>
<dbReference type="SMART" id="SM00860">
    <property type="entry name" value="SMI1_KNR4"/>
    <property type="match status" value="1"/>
</dbReference>
<protein>
    <recommendedName>
        <fullName evidence="1">Knr4/Smi1-like domain-containing protein</fullName>
    </recommendedName>
</protein>
<evidence type="ECO:0000313" key="2">
    <source>
        <dbReference type="EMBL" id="AMQ00201.1"/>
    </source>
</evidence>
<dbReference type="InterPro" id="IPR018958">
    <property type="entry name" value="Knr4/Smi1-like_dom"/>
</dbReference>
<dbReference type="Proteomes" id="UP000071561">
    <property type="component" value="Chromosome"/>
</dbReference>
<feature type="domain" description="Knr4/Smi1-like" evidence="1">
    <location>
        <begin position="44"/>
        <end position="161"/>
    </location>
</feature>
<dbReference type="Pfam" id="PF09346">
    <property type="entry name" value="SMI1_KNR4"/>
    <property type="match status" value="1"/>
</dbReference>
<proteinExistence type="predicted"/>
<accession>A0A127VG87</accession>
<dbReference type="InterPro" id="IPR037883">
    <property type="entry name" value="Knr4/Smi1-like_sf"/>
</dbReference>
<evidence type="ECO:0000313" key="3">
    <source>
        <dbReference type="Proteomes" id="UP000071561"/>
    </source>
</evidence>